<dbReference type="EMBL" id="JACJTC010000044">
    <property type="protein sequence ID" value="MBD2616234.1"/>
    <property type="molecule type" value="Genomic_DNA"/>
</dbReference>
<organism evidence="1 2">
    <name type="scientific">Nostoc punctiforme FACHB-252</name>
    <dbReference type="NCBI Taxonomy" id="1357509"/>
    <lineage>
        <taxon>Bacteria</taxon>
        <taxon>Bacillati</taxon>
        <taxon>Cyanobacteriota</taxon>
        <taxon>Cyanophyceae</taxon>
        <taxon>Nostocales</taxon>
        <taxon>Nostocaceae</taxon>
        <taxon>Nostoc</taxon>
    </lineage>
</organism>
<dbReference type="RefSeq" id="WP_190952690.1">
    <property type="nucleotide sequence ID" value="NZ_JACJTC010000044.1"/>
</dbReference>
<sequence>MSIDNWRTRTPEEKEQLREKICNLLMDGRLRNYKEIESELGIKNVTFELDRLIHLEEIDFTFINGFRAYGIRAPFPRNIIYVENEENKVIACYRPYTKADY</sequence>
<name>A0ABR8HK80_NOSPU</name>
<dbReference type="Proteomes" id="UP000606396">
    <property type="component" value="Unassembled WGS sequence"/>
</dbReference>
<reference evidence="1 2" key="1">
    <citation type="journal article" date="2020" name="ISME J.">
        <title>Comparative genomics reveals insights into cyanobacterial evolution and habitat adaptation.</title>
        <authorList>
            <person name="Chen M.Y."/>
            <person name="Teng W.K."/>
            <person name="Zhao L."/>
            <person name="Hu C.X."/>
            <person name="Zhou Y.K."/>
            <person name="Han B.P."/>
            <person name="Song L.R."/>
            <person name="Shu W.S."/>
        </authorList>
    </citation>
    <scope>NUCLEOTIDE SEQUENCE [LARGE SCALE GENOMIC DNA]</scope>
    <source>
        <strain evidence="1 2">FACHB-252</strain>
    </source>
</reference>
<protein>
    <submittedName>
        <fullName evidence="1">Uncharacterized protein</fullName>
    </submittedName>
</protein>
<evidence type="ECO:0000313" key="2">
    <source>
        <dbReference type="Proteomes" id="UP000606396"/>
    </source>
</evidence>
<accession>A0ABR8HK80</accession>
<keyword evidence="2" id="KW-1185">Reference proteome</keyword>
<comment type="caution">
    <text evidence="1">The sequence shown here is derived from an EMBL/GenBank/DDBJ whole genome shotgun (WGS) entry which is preliminary data.</text>
</comment>
<evidence type="ECO:0000313" key="1">
    <source>
        <dbReference type="EMBL" id="MBD2616234.1"/>
    </source>
</evidence>
<gene>
    <name evidence="1" type="ORF">H6G94_34175</name>
</gene>
<proteinExistence type="predicted"/>